<evidence type="ECO:0000256" key="4">
    <source>
        <dbReference type="ARBA" id="ARBA00051722"/>
    </source>
</evidence>
<evidence type="ECO:0000313" key="8">
    <source>
        <dbReference type="Proteomes" id="UP000230750"/>
    </source>
</evidence>
<proteinExistence type="predicted"/>
<dbReference type="PROSITE" id="PS50055">
    <property type="entry name" value="TYR_PHOSPHATASE_PTP"/>
    <property type="match status" value="2"/>
</dbReference>
<dbReference type="SUPFAM" id="SSF52799">
    <property type="entry name" value="(Phosphotyrosine protein) phosphatases II"/>
    <property type="match status" value="2"/>
</dbReference>
<dbReference type="InterPro" id="IPR050348">
    <property type="entry name" value="Protein-Tyr_Phosphatase"/>
</dbReference>
<dbReference type="Pfam" id="PF00102">
    <property type="entry name" value="Y_phosphatase"/>
    <property type="match status" value="2"/>
</dbReference>
<feature type="domain" description="Tyrosine specific protein phosphatases" evidence="6">
    <location>
        <begin position="128"/>
        <end position="201"/>
    </location>
</feature>
<evidence type="ECO:0000259" key="6">
    <source>
        <dbReference type="PROSITE" id="PS50056"/>
    </source>
</evidence>
<dbReference type="CDD" id="cd00047">
    <property type="entry name" value="PTPc"/>
    <property type="match status" value="2"/>
</dbReference>
<dbReference type="InterPro" id="IPR000387">
    <property type="entry name" value="Tyr_Pase_dom"/>
</dbReference>
<feature type="domain" description="Tyrosine-protein phosphatase" evidence="5">
    <location>
        <begin position="1"/>
        <end position="210"/>
    </location>
</feature>
<protein>
    <recommendedName>
        <fullName evidence="1">protein-tyrosine-phosphatase</fullName>
        <ecNumber evidence="1">3.1.3.48</ecNumber>
    </recommendedName>
</protein>
<evidence type="ECO:0000259" key="5">
    <source>
        <dbReference type="PROSITE" id="PS50055"/>
    </source>
</evidence>
<dbReference type="STRING" id="307972.A0A2G8LKA7"/>
<dbReference type="EC" id="3.1.3.48" evidence="1"/>
<dbReference type="FunFam" id="3.90.190.10:FF:000102">
    <property type="entry name" value="Receptor-type tyrosine-protein phosphatase"/>
    <property type="match status" value="1"/>
</dbReference>
<reference evidence="7 8" key="1">
    <citation type="journal article" date="2017" name="PLoS Biol.">
        <title>The sea cucumber genome provides insights into morphological evolution and visceral regeneration.</title>
        <authorList>
            <person name="Zhang X."/>
            <person name="Sun L."/>
            <person name="Yuan J."/>
            <person name="Sun Y."/>
            <person name="Gao Y."/>
            <person name="Zhang L."/>
            <person name="Li S."/>
            <person name="Dai H."/>
            <person name="Hamel J.F."/>
            <person name="Liu C."/>
            <person name="Yu Y."/>
            <person name="Liu S."/>
            <person name="Lin W."/>
            <person name="Guo K."/>
            <person name="Jin S."/>
            <person name="Xu P."/>
            <person name="Storey K.B."/>
            <person name="Huan P."/>
            <person name="Zhang T."/>
            <person name="Zhou Y."/>
            <person name="Zhang J."/>
            <person name="Lin C."/>
            <person name="Li X."/>
            <person name="Xing L."/>
            <person name="Huo D."/>
            <person name="Sun M."/>
            <person name="Wang L."/>
            <person name="Mercier A."/>
            <person name="Li F."/>
            <person name="Yang H."/>
            <person name="Xiang J."/>
        </authorList>
    </citation>
    <scope>NUCLEOTIDE SEQUENCE [LARGE SCALE GENOMIC DNA]</scope>
    <source>
        <strain evidence="7">Shaxun</strain>
        <tissue evidence="7">Muscle</tissue>
    </source>
</reference>
<dbReference type="EMBL" id="MRZV01000052">
    <property type="protein sequence ID" value="PIK60600.1"/>
    <property type="molecule type" value="Genomic_DNA"/>
</dbReference>
<feature type="domain" description="Tyrosine-protein phosphatase" evidence="5">
    <location>
        <begin position="235"/>
        <end position="490"/>
    </location>
</feature>
<dbReference type="OrthoDB" id="5981934at2759"/>
<gene>
    <name evidence="7" type="ORF">BSL78_02444</name>
</gene>
<name>A0A2G8LKA7_STIJA</name>
<keyword evidence="2" id="KW-0378">Hydrolase</keyword>
<evidence type="ECO:0000256" key="3">
    <source>
        <dbReference type="ARBA" id="ARBA00022912"/>
    </source>
</evidence>
<evidence type="ECO:0000313" key="7">
    <source>
        <dbReference type="EMBL" id="PIK60600.1"/>
    </source>
</evidence>
<dbReference type="InterPro" id="IPR003595">
    <property type="entry name" value="Tyr_Pase_cat"/>
</dbReference>
<keyword evidence="8" id="KW-1185">Reference proteome</keyword>
<keyword evidence="7" id="KW-0675">Receptor</keyword>
<dbReference type="GO" id="GO:0004725">
    <property type="term" value="F:protein tyrosine phosphatase activity"/>
    <property type="evidence" value="ECO:0007669"/>
    <property type="project" value="UniProtKB-EC"/>
</dbReference>
<feature type="domain" description="Tyrosine specific protein phosphatases" evidence="6">
    <location>
        <begin position="413"/>
        <end position="481"/>
    </location>
</feature>
<dbReference type="PANTHER" id="PTHR19134">
    <property type="entry name" value="RECEPTOR-TYPE TYROSINE-PROTEIN PHOSPHATASE"/>
    <property type="match status" value="1"/>
</dbReference>
<dbReference type="InterPro" id="IPR000242">
    <property type="entry name" value="PTP_cat"/>
</dbReference>
<comment type="catalytic activity">
    <reaction evidence="4">
        <text>O-phospho-L-tyrosyl-[protein] + H2O = L-tyrosyl-[protein] + phosphate</text>
        <dbReference type="Rhea" id="RHEA:10684"/>
        <dbReference type="Rhea" id="RHEA-COMP:10136"/>
        <dbReference type="Rhea" id="RHEA-COMP:20101"/>
        <dbReference type="ChEBI" id="CHEBI:15377"/>
        <dbReference type="ChEBI" id="CHEBI:43474"/>
        <dbReference type="ChEBI" id="CHEBI:46858"/>
        <dbReference type="ChEBI" id="CHEBI:61978"/>
        <dbReference type="EC" id="3.1.3.48"/>
    </reaction>
</comment>
<keyword evidence="3" id="KW-0904">Protein phosphatase</keyword>
<dbReference type="Gene3D" id="3.90.190.10">
    <property type="entry name" value="Protein tyrosine phosphatase superfamily"/>
    <property type="match status" value="2"/>
</dbReference>
<dbReference type="PROSITE" id="PS50056">
    <property type="entry name" value="TYR_PHOSPHATASE_2"/>
    <property type="match status" value="2"/>
</dbReference>
<dbReference type="Proteomes" id="UP000230750">
    <property type="component" value="Unassembled WGS sequence"/>
</dbReference>
<organism evidence="7 8">
    <name type="scientific">Stichopus japonicus</name>
    <name type="common">Sea cucumber</name>
    <dbReference type="NCBI Taxonomy" id="307972"/>
    <lineage>
        <taxon>Eukaryota</taxon>
        <taxon>Metazoa</taxon>
        <taxon>Echinodermata</taxon>
        <taxon>Eleutherozoa</taxon>
        <taxon>Echinozoa</taxon>
        <taxon>Holothuroidea</taxon>
        <taxon>Aspidochirotacea</taxon>
        <taxon>Aspidochirotida</taxon>
        <taxon>Stichopodidae</taxon>
        <taxon>Apostichopus</taxon>
    </lineage>
</organism>
<comment type="caution">
    <text evidence="7">The sequence shown here is derived from an EMBL/GenBank/DDBJ whole genome shotgun (WGS) entry which is preliminary data.</text>
</comment>
<sequence>MCRNLQYIFTHLQNHQGKVSFIAAQGPREGTKEDFWGMVWKEDVETIVMLVDKDGTEQHSKDAQYWPNKVNTSQIHGAITVLLTKTTAFRSYILREMNVIKGNEKVLTSVRQYEIPCWKYGGVPAESADLISVIKQIKNHQKGGKHLLVHCSNGVGATGTFISLYDLMDVIKAKKEVSVFDVIERMRKDRVNMVLTKLQYLFIFDALLEAMLSPDSQMSCDQLKKLDLSAMKAKCKKEFQILQETTKHQEDLATLAGNSSENNHKNRFPDLLPVDKFRPVLKAPGNLFGSNDYINATFAKDISQRGFIMTQTPLSSTIEDIWRLVFDYNCTSIVMLNTIDDSDESLTVYWPNGHNVAASYGLMTVICKKIDESDVFTRRQFEVKHKRSQKSILVDHFSFHGWLGNKPDVHKLREFVKYTRTKGTGPALVHCINGVGLSAVYVTVITELERIEKEGAVDVFGTLHRLRKQCPHAVQTQDEYLLCYELLRDHLNNPEEYAVVF</sequence>
<dbReference type="PANTHER" id="PTHR19134:SF449">
    <property type="entry name" value="TYROSINE-PROTEIN PHOSPHATASE 1"/>
    <property type="match status" value="1"/>
</dbReference>
<dbReference type="AlphaFoldDB" id="A0A2G8LKA7"/>
<accession>A0A2G8LKA7</accession>
<dbReference type="InterPro" id="IPR029021">
    <property type="entry name" value="Prot-tyrosine_phosphatase-like"/>
</dbReference>
<dbReference type="SMART" id="SM00404">
    <property type="entry name" value="PTPc_motif"/>
    <property type="match status" value="2"/>
</dbReference>
<evidence type="ECO:0000256" key="1">
    <source>
        <dbReference type="ARBA" id="ARBA00013064"/>
    </source>
</evidence>
<dbReference type="SMART" id="SM00194">
    <property type="entry name" value="PTPc"/>
    <property type="match status" value="2"/>
</dbReference>
<dbReference type="PRINTS" id="PR00700">
    <property type="entry name" value="PRTYPHPHTASE"/>
</dbReference>
<evidence type="ECO:0000256" key="2">
    <source>
        <dbReference type="ARBA" id="ARBA00022801"/>
    </source>
</evidence>